<dbReference type="PANTHER" id="PTHR47027:SF20">
    <property type="entry name" value="REVERSE TRANSCRIPTASE-LIKE PROTEIN WITH RNA-DIRECTED DNA POLYMERASE DOMAIN"/>
    <property type="match status" value="1"/>
</dbReference>
<dbReference type="Proteomes" id="UP000663869">
    <property type="component" value="Unassembled WGS sequence"/>
</dbReference>
<protein>
    <recommendedName>
        <fullName evidence="3">Endonuclease/exonuclease/phosphatase domain-containing protein</fullName>
    </recommendedName>
</protein>
<gene>
    <name evidence="1" type="ORF">FME351_LOCUS8009</name>
</gene>
<sequence>MVDNSEKFYMDLQEAIDGVPKEDMIVLMGDFNARISQPQHSTTSRIMGPFTVDVQNENGERLIDFCTTNNLVVSNSFFQHKSVHQTSWMHPGTMKWHLLDYTLIIEPTLLDQIKPASLSTMEQHRQDKEPTLDEVQQALQQMKNRKAPGKDNVTAELLKAVLLFGSEVWSLTAVQENRISTFYMKCLRTILGLNLGDRVANITIMQLSGQPSIENLMRRNRLRWFGHANRMENENGPHLVKKIMFSYFPGEKRPTNTGIRKRWENKIMDDIEKFDIKNWRKDTKDKDRWREIINRHVTMNPVPSNIKSIIQEFKDLSKKRRAEELAISHGKPQRKATEVLDMRWKNIRTPQFCFIIWSNSQKTVEYLYPNLYRQNRYNNLWLRWNGKPLILADSSSLNSERRCGLNEQGQLEQTCVTIAGHPVSDIGRTFDGTSHAQPNQVDSPSGKYFSQQWEHALQMDPAFIFVTGFNEWIAQCFLQTNSSMPFLGKTWAV</sequence>
<evidence type="ECO:0008006" key="3">
    <source>
        <dbReference type="Google" id="ProtNLM"/>
    </source>
</evidence>
<comment type="caution">
    <text evidence="1">The sequence shown here is derived from an EMBL/GenBank/DDBJ whole genome shotgun (WGS) entry which is preliminary data.</text>
</comment>
<reference evidence="1" key="1">
    <citation type="submission" date="2021-02" db="EMBL/GenBank/DDBJ databases">
        <authorList>
            <person name="Nowell W R."/>
        </authorList>
    </citation>
    <scope>NUCLEOTIDE SEQUENCE</scope>
</reference>
<dbReference type="SUPFAM" id="SSF56219">
    <property type="entry name" value="DNase I-like"/>
    <property type="match status" value="1"/>
</dbReference>
<dbReference type="Gene3D" id="3.20.20.80">
    <property type="entry name" value="Glycosidases"/>
    <property type="match status" value="1"/>
</dbReference>
<proteinExistence type="predicted"/>
<dbReference type="PANTHER" id="PTHR47027">
    <property type="entry name" value="REVERSE TRANSCRIPTASE DOMAIN-CONTAINING PROTEIN"/>
    <property type="match status" value="1"/>
</dbReference>
<accession>A0A817Z5W2</accession>
<dbReference type="EMBL" id="CAJNYU010000767">
    <property type="protein sequence ID" value="CAF3389405.1"/>
    <property type="molecule type" value="Genomic_DNA"/>
</dbReference>
<evidence type="ECO:0000313" key="1">
    <source>
        <dbReference type="EMBL" id="CAF3389405.1"/>
    </source>
</evidence>
<dbReference type="Gene3D" id="3.60.10.10">
    <property type="entry name" value="Endonuclease/exonuclease/phosphatase"/>
    <property type="match status" value="1"/>
</dbReference>
<name>A0A817Z5W2_9BILA</name>
<dbReference type="InterPro" id="IPR036691">
    <property type="entry name" value="Endo/exonu/phosph_ase_sf"/>
</dbReference>
<evidence type="ECO:0000313" key="2">
    <source>
        <dbReference type="Proteomes" id="UP000663869"/>
    </source>
</evidence>
<dbReference type="AlphaFoldDB" id="A0A817Z5W2"/>
<organism evidence="1 2">
    <name type="scientific">Rotaria socialis</name>
    <dbReference type="NCBI Taxonomy" id="392032"/>
    <lineage>
        <taxon>Eukaryota</taxon>
        <taxon>Metazoa</taxon>
        <taxon>Spiralia</taxon>
        <taxon>Gnathifera</taxon>
        <taxon>Rotifera</taxon>
        <taxon>Eurotatoria</taxon>
        <taxon>Bdelloidea</taxon>
        <taxon>Philodinida</taxon>
        <taxon>Philodinidae</taxon>
        <taxon>Rotaria</taxon>
    </lineage>
</organism>